<comment type="similarity">
    <text evidence="3 15">Belongs to the CDP-alcohol phosphatidyltransferase class-I family.</text>
</comment>
<protein>
    <recommendedName>
        <fullName evidence="5">CDP-diacylglycerol--serine O-phosphatidyltransferase</fullName>
        <ecNumber evidence="4">2.7.8.8</ecNumber>
    </recommendedName>
    <alternativeName>
        <fullName evidence="14">Phosphatidylserine synthase</fullName>
    </alternativeName>
</protein>
<dbReference type="GO" id="GO:0016020">
    <property type="term" value="C:membrane"/>
    <property type="evidence" value="ECO:0007669"/>
    <property type="project" value="InterPro"/>
</dbReference>
<dbReference type="EC" id="2.7.8.8" evidence="4"/>
<accession>A0A0G1XYM6</accession>
<gene>
    <name evidence="17" type="ORF">UY82_C0030G0007</name>
</gene>
<keyword evidence="9 16" id="KW-1133">Transmembrane helix</keyword>
<dbReference type="PANTHER" id="PTHR14269:SF61">
    <property type="entry name" value="CDP-DIACYLGLYCEROL--SERINE O-PHOSPHATIDYLTRANSFERASE"/>
    <property type="match status" value="1"/>
</dbReference>
<dbReference type="GO" id="GO:0012505">
    <property type="term" value="C:endomembrane system"/>
    <property type="evidence" value="ECO:0007669"/>
    <property type="project" value="UniProtKB-SubCell"/>
</dbReference>
<sequence length="251" mass="27555">MKITRAVVPSLFTTLNIFCGFLSIVNASQGRIEMAAWFIILAGVFDSLDGVMARITKSSSQFGVELDSLADVVSFGAAPSFMVWKVYLSSIESWGVLIAAFPLVFGAIRLARFNVQLSGFEKDHFKGLPIPMQAVTICAYILQYYSQDYGLTGWPKDALAPLTIVLGLLMVSRITYDTLPKFTRRDLLAHPWRVVGFGIGALLVVFSKGQLFFAVIASFVGLGIVRAAVRWVRKPAETEAEEDAETSNIEV</sequence>
<evidence type="ECO:0000256" key="9">
    <source>
        <dbReference type="ARBA" id="ARBA00022989"/>
    </source>
</evidence>
<keyword evidence="12" id="KW-0594">Phospholipid biosynthesis</keyword>
<dbReference type="InterPro" id="IPR050324">
    <property type="entry name" value="CDP-alcohol_PTase-I"/>
</dbReference>
<evidence type="ECO:0000256" key="15">
    <source>
        <dbReference type="RuleBase" id="RU003750"/>
    </source>
</evidence>
<reference evidence="17 18" key="1">
    <citation type="journal article" date="2015" name="Nature">
        <title>rRNA introns, odd ribosomes, and small enigmatic genomes across a large radiation of phyla.</title>
        <authorList>
            <person name="Brown C.T."/>
            <person name="Hug L.A."/>
            <person name="Thomas B.C."/>
            <person name="Sharon I."/>
            <person name="Castelle C.J."/>
            <person name="Singh A."/>
            <person name="Wilkins M.J."/>
            <person name="Williams K.H."/>
            <person name="Banfield J.F."/>
        </authorList>
    </citation>
    <scope>NUCLEOTIDE SEQUENCE [LARGE SCALE GENOMIC DNA]</scope>
</reference>
<evidence type="ECO:0000256" key="4">
    <source>
        <dbReference type="ARBA" id="ARBA00013174"/>
    </source>
</evidence>
<feature type="transmembrane region" description="Helical" evidence="16">
    <location>
        <begin position="7"/>
        <end position="28"/>
    </location>
</feature>
<dbReference type="InterPro" id="IPR043130">
    <property type="entry name" value="CDP-OH_PTrfase_TM_dom"/>
</dbReference>
<dbReference type="InterPro" id="IPR004533">
    <property type="entry name" value="CDP-diaglyc--ser_O-PTrfase"/>
</dbReference>
<keyword evidence="8 16" id="KW-0812">Transmembrane</keyword>
<name>A0A0G1XYM6_9BACT</name>
<keyword evidence="10" id="KW-0443">Lipid metabolism</keyword>
<evidence type="ECO:0000256" key="2">
    <source>
        <dbReference type="ARBA" id="ARBA00004127"/>
    </source>
</evidence>
<feature type="transmembrane region" description="Helical" evidence="16">
    <location>
        <begin position="212"/>
        <end position="229"/>
    </location>
</feature>
<keyword evidence="6" id="KW-0444">Lipid biosynthesis</keyword>
<dbReference type="AlphaFoldDB" id="A0A0G1XYM6"/>
<feature type="transmembrane region" description="Helical" evidence="16">
    <location>
        <begin position="34"/>
        <end position="56"/>
    </location>
</feature>
<dbReference type="Proteomes" id="UP000033865">
    <property type="component" value="Unassembled WGS sequence"/>
</dbReference>
<evidence type="ECO:0000256" key="3">
    <source>
        <dbReference type="ARBA" id="ARBA00010441"/>
    </source>
</evidence>
<evidence type="ECO:0000256" key="16">
    <source>
        <dbReference type="SAM" id="Phobius"/>
    </source>
</evidence>
<dbReference type="Gene3D" id="1.20.120.1760">
    <property type="match status" value="1"/>
</dbReference>
<comment type="caution">
    <text evidence="17">The sequence shown here is derived from an EMBL/GenBank/DDBJ whole genome shotgun (WGS) entry which is preliminary data.</text>
</comment>
<comment type="catalytic activity">
    <reaction evidence="1">
        <text>a CDP-1,2-diacyl-sn-glycerol + L-serine = a 1,2-diacyl-sn-glycero-3-phospho-L-serine + CMP + H(+)</text>
        <dbReference type="Rhea" id="RHEA:16913"/>
        <dbReference type="ChEBI" id="CHEBI:15378"/>
        <dbReference type="ChEBI" id="CHEBI:33384"/>
        <dbReference type="ChEBI" id="CHEBI:57262"/>
        <dbReference type="ChEBI" id="CHEBI:58332"/>
        <dbReference type="ChEBI" id="CHEBI:60377"/>
        <dbReference type="EC" id="2.7.8.8"/>
    </reaction>
</comment>
<feature type="transmembrane region" description="Helical" evidence="16">
    <location>
        <begin position="158"/>
        <end position="176"/>
    </location>
</feature>
<organism evidence="17 18">
    <name type="scientific">Candidatus Uhrbacteria bacterium GW2011_GWC2_53_7</name>
    <dbReference type="NCBI Taxonomy" id="1618986"/>
    <lineage>
        <taxon>Bacteria</taxon>
        <taxon>Candidatus Uhriibacteriota</taxon>
    </lineage>
</organism>
<feature type="transmembrane region" description="Helical" evidence="16">
    <location>
        <begin position="127"/>
        <end position="146"/>
    </location>
</feature>
<feature type="transmembrane region" description="Helical" evidence="16">
    <location>
        <begin position="94"/>
        <end position="115"/>
    </location>
</feature>
<proteinExistence type="inferred from homology"/>
<dbReference type="Pfam" id="PF01066">
    <property type="entry name" value="CDP-OH_P_transf"/>
    <property type="match status" value="1"/>
</dbReference>
<comment type="subcellular location">
    <subcellularLocation>
        <location evidence="2">Endomembrane system</location>
        <topology evidence="2">Multi-pass membrane protein</topology>
    </subcellularLocation>
</comment>
<evidence type="ECO:0000313" key="17">
    <source>
        <dbReference type="EMBL" id="KKW36086.1"/>
    </source>
</evidence>
<keyword evidence="11 16" id="KW-0472">Membrane</keyword>
<dbReference type="GO" id="GO:0003882">
    <property type="term" value="F:CDP-diacylglycerol-serine O-phosphatidyltransferase activity"/>
    <property type="evidence" value="ECO:0007669"/>
    <property type="project" value="UniProtKB-EC"/>
</dbReference>
<evidence type="ECO:0000313" key="18">
    <source>
        <dbReference type="Proteomes" id="UP000033865"/>
    </source>
</evidence>
<dbReference type="EMBL" id="LCRN01000030">
    <property type="protein sequence ID" value="KKW36086.1"/>
    <property type="molecule type" value="Genomic_DNA"/>
</dbReference>
<evidence type="ECO:0000256" key="10">
    <source>
        <dbReference type="ARBA" id="ARBA00023098"/>
    </source>
</evidence>
<evidence type="ECO:0000256" key="5">
    <source>
        <dbReference type="ARBA" id="ARBA00017171"/>
    </source>
</evidence>
<dbReference type="GO" id="GO:0008654">
    <property type="term" value="P:phospholipid biosynthetic process"/>
    <property type="evidence" value="ECO:0007669"/>
    <property type="project" value="UniProtKB-KW"/>
</dbReference>
<evidence type="ECO:0000256" key="14">
    <source>
        <dbReference type="ARBA" id="ARBA00032361"/>
    </source>
</evidence>
<dbReference type="InterPro" id="IPR000462">
    <property type="entry name" value="CDP-OH_P_trans"/>
</dbReference>
<feature type="transmembrane region" description="Helical" evidence="16">
    <location>
        <begin position="188"/>
        <end position="206"/>
    </location>
</feature>
<evidence type="ECO:0000256" key="1">
    <source>
        <dbReference type="ARBA" id="ARBA00000287"/>
    </source>
</evidence>
<keyword evidence="7 15" id="KW-0808">Transferase</keyword>
<evidence type="ECO:0000256" key="7">
    <source>
        <dbReference type="ARBA" id="ARBA00022679"/>
    </source>
</evidence>
<evidence type="ECO:0000256" key="6">
    <source>
        <dbReference type="ARBA" id="ARBA00022516"/>
    </source>
</evidence>
<dbReference type="InterPro" id="IPR048254">
    <property type="entry name" value="CDP_ALCOHOL_P_TRANSF_CS"/>
</dbReference>
<dbReference type="PROSITE" id="PS00379">
    <property type="entry name" value="CDP_ALCOHOL_P_TRANSF"/>
    <property type="match status" value="1"/>
</dbReference>
<evidence type="ECO:0000256" key="11">
    <source>
        <dbReference type="ARBA" id="ARBA00023136"/>
    </source>
</evidence>
<keyword evidence="13" id="KW-1208">Phospholipid metabolism</keyword>
<dbReference type="PANTHER" id="PTHR14269">
    <property type="entry name" value="CDP-DIACYLGLYCEROL--GLYCEROL-3-PHOSPHATE 3-PHOSPHATIDYLTRANSFERASE-RELATED"/>
    <property type="match status" value="1"/>
</dbReference>
<evidence type="ECO:0000256" key="12">
    <source>
        <dbReference type="ARBA" id="ARBA00023209"/>
    </source>
</evidence>
<dbReference type="NCBIfam" id="TIGR00473">
    <property type="entry name" value="pssA"/>
    <property type="match status" value="1"/>
</dbReference>
<dbReference type="PATRIC" id="fig|1618986.3.peg.355"/>
<evidence type="ECO:0000256" key="13">
    <source>
        <dbReference type="ARBA" id="ARBA00023264"/>
    </source>
</evidence>
<evidence type="ECO:0000256" key="8">
    <source>
        <dbReference type="ARBA" id="ARBA00022692"/>
    </source>
</evidence>